<gene>
    <name evidence="1" type="ORF">NP7_02910</name>
</gene>
<dbReference type="AlphaFoldDB" id="A0A2D2LTF9"/>
<dbReference type="InterPro" id="IPR011050">
    <property type="entry name" value="Pectin_lyase_fold/virulence"/>
</dbReference>
<dbReference type="SUPFAM" id="SSF51126">
    <property type="entry name" value="Pectin lyase-like"/>
    <property type="match status" value="1"/>
</dbReference>
<dbReference type="Proteomes" id="UP000229340">
    <property type="component" value="Chromosome"/>
</dbReference>
<reference evidence="2" key="1">
    <citation type="submission" date="2017-11" db="EMBL/GenBank/DDBJ databases">
        <title>Complete genome sequence of Moraxella osloensis NP7 isolated from human skin.</title>
        <authorList>
            <person name="Lee K."/>
            <person name="Lim J.Y."/>
            <person name="Hwang I."/>
        </authorList>
    </citation>
    <scope>NUCLEOTIDE SEQUENCE [LARGE SCALE GENOMIC DNA]</scope>
    <source>
        <strain evidence="2">NP7</strain>
    </source>
</reference>
<protein>
    <submittedName>
        <fullName evidence="1">Uncharacterized protein</fullName>
    </submittedName>
</protein>
<name>A0A2D2LTF9_FAUOS</name>
<accession>A0A2D2LTF9</accession>
<proteinExistence type="predicted"/>
<dbReference type="EMBL" id="CP024443">
    <property type="protein sequence ID" value="ATR78302.1"/>
    <property type="molecule type" value="Genomic_DNA"/>
</dbReference>
<organism evidence="1 2">
    <name type="scientific">Faucicola osloensis</name>
    <name type="common">Moraxella osloensis</name>
    <dbReference type="NCBI Taxonomy" id="34062"/>
    <lineage>
        <taxon>Bacteria</taxon>
        <taxon>Pseudomonadati</taxon>
        <taxon>Pseudomonadota</taxon>
        <taxon>Gammaproteobacteria</taxon>
        <taxon>Moraxellales</taxon>
        <taxon>Moraxellaceae</taxon>
        <taxon>Faucicola</taxon>
    </lineage>
</organism>
<sequence>MIKKVSNRWQRIDVPQTFPTIHAALAYCKSQLNNLGDKGFIQIKIADGEYYLDQVEIDFFSDRVEIIGNLDDPDKVQLHFDDAHNRCGFLMQRGNGIFKIDGITINGTKGFLGYGQWQDEGYGAGIMCNYNSQVLVGSKVRINKFYYGVAARFGSSIRCEPGVIVQFAGDVGFFAYGGSIDAQQCEAYHCAHLDEGLGFGFCAESSGFVNADNSVSAHNHIAGFYALTNGSMWCHDTSASENKHGFLALHNSMLSCNSINRRTNAFRNYGYGYFADNGGRILANRSLGNENVVGGYFARHHASIDITHANASHNEGHGYTAINATLLGNGAEARFNQGNGFVIGQSGFLDGSFLMAYGNAGYGYHLDHCQAFMPNARGWKNALGRMHKVHSHVAIK</sequence>
<evidence type="ECO:0000313" key="2">
    <source>
        <dbReference type="Proteomes" id="UP000229340"/>
    </source>
</evidence>
<evidence type="ECO:0000313" key="1">
    <source>
        <dbReference type="EMBL" id="ATR78302.1"/>
    </source>
</evidence>
<dbReference type="RefSeq" id="WP_100269631.1">
    <property type="nucleotide sequence ID" value="NZ_CP024443.1"/>
</dbReference>